<accession>A0A1H6M9W0</accession>
<dbReference type="SMART" id="SM01234">
    <property type="entry name" value="Haemolytic"/>
    <property type="match status" value="1"/>
</dbReference>
<dbReference type="OrthoDB" id="9801753at2"/>
<dbReference type="STRING" id="1679444.PYTT_2072"/>
<dbReference type="Proteomes" id="UP000176204">
    <property type="component" value="Chromosome I"/>
</dbReference>
<dbReference type="NCBIfam" id="TIGR00278">
    <property type="entry name" value="membrane protein insertion efficiency factor YidD"/>
    <property type="match status" value="1"/>
</dbReference>
<protein>
    <recommendedName>
        <fullName evidence="1">Putative membrane protein insertion efficiency factor</fullName>
    </recommendedName>
</protein>
<evidence type="ECO:0000313" key="2">
    <source>
        <dbReference type="EMBL" id="SEH95779.1"/>
    </source>
</evidence>
<gene>
    <name evidence="2" type="ORF">PYTT_2072</name>
</gene>
<name>A0A1H6M9W0_9BACT</name>
<dbReference type="HAMAP" id="MF_00386">
    <property type="entry name" value="UPF0161_YidD"/>
    <property type="match status" value="1"/>
</dbReference>
<keyword evidence="1" id="KW-1003">Cell membrane</keyword>
<keyword evidence="3" id="KW-1185">Reference proteome</keyword>
<proteinExistence type="inferred from homology"/>
<dbReference type="PANTHER" id="PTHR33383">
    <property type="entry name" value="MEMBRANE PROTEIN INSERTION EFFICIENCY FACTOR-RELATED"/>
    <property type="match status" value="1"/>
</dbReference>
<comment type="subcellular location">
    <subcellularLocation>
        <location evidence="1">Cell membrane</location>
        <topology evidence="1">Peripheral membrane protein</topology>
        <orientation evidence="1">Cytoplasmic side</orientation>
    </subcellularLocation>
</comment>
<dbReference type="RefSeq" id="WP_067775399.1">
    <property type="nucleotide sequence ID" value="NZ_LIGX01000021.1"/>
</dbReference>
<dbReference type="KEGG" id="agl:PYTT_2072"/>
<keyword evidence="1" id="KW-0472">Membrane</keyword>
<evidence type="ECO:0000313" key="3">
    <source>
        <dbReference type="Proteomes" id="UP000176204"/>
    </source>
</evidence>
<dbReference type="GO" id="GO:0005886">
    <property type="term" value="C:plasma membrane"/>
    <property type="evidence" value="ECO:0007669"/>
    <property type="project" value="UniProtKB-SubCell"/>
</dbReference>
<dbReference type="PANTHER" id="PTHR33383:SF1">
    <property type="entry name" value="MEMBRANE PROTEIN INSERTION EFFICIENCY FACTOR-RELATED"/>
    <property type="match status" value="1"/>
</dbReference>
<comment type="function">
    <text evidence="1">Could be involved in insertion of integral membrane proteins into the membrane.</text>
</comment>
<evidence type="ECO:0000256" key="1">
    <source>
        <dbReference type="HAMAP-Rule" id="MF_00386"/>
    </source>
</evidence>
<reference evidence="3" key="1">
    <citation type="submission" date="2016-09" db="EMBL/GenBank/DDBJ databases">
        <authorList>
            <person name="Koehorst J."/>
        </authorList>
    </citation>
    <scope>NUCLEOTIDE SEQUENCE [LARGE SCALE GENOMIC DNA]</scope>
</reference>
<dbReference type="AlphaFoldDB" id="A0A1H6M9W0"/>
<organism evidence="2 3">
    <name type="scientific">Akkermansia glycaniphila</name>
    <dbReference type="NCBI Taxonomy" id="1679444"/>
    <lineage>
        <taxon>Bacteria</taxon>
        <taxon>Pseudomonadati</taxon>
        <taxon>Verrucomicrobiota</taxon>
        <taxon>Verrucomicrobiia</taxon>
        <taxon>Verrucomicrobiales</taxon>
        <taxon>Akkermansiaceae</taxon>
        <taxon>Akkermansia</taxon>
    </lineage>
</organism>
<dbReference type="InterPro" id="IPR002696">
    <property type="entry name" value="Membr_insert_effic_factor_YidD"/>
</dbReference>
<sequence length="82" mass="9170">MKHVIRLLIAFYRHVIRRPLHILCGPGSGCRFTPSCSEYFMQAVNAHGAWKGSALGIRRILKCNPWGPMGYDPVPPAKTPKP</sequence>
<dbReference type="EMBL" id="LT629973">
    <property type="protein sequence ID" value="SEH95779.1"/>
    <property type="molecule type" value="Genomic_DNA"/>
</dbReference>
<dbReference type="Pfam" id="PF01809">
    <property type="entry name" value="YidD"/>
    <property type="match status" value="1"/>
</dbReference>
<comment type="similarity">
    <text evidence="1">Belongs to the UPF0161 family.</text>
</comment>